<keyword evidence="1" id="KW-0812">Transmembrane</keyword>
<dbReference type="Proteomes" id="UP001301728">
    <property type="component" value="Unassembled WGS sequence"/>
</dbReference>
<accession>A0ABU5U321</accession>
<feature type="transmembrane region" description="Helical" evidence="1">
    <location>
        <begin position="7"/>
        <end position="28"/>
    </location>
</feature>
<gene>
    <name evidence="2" type="ORF">VB854_16310</name>
</gene>
<keyword evidence="3" id="KW-1185">Reference proteome</keyword>
<organism evidence="2 3">
    <name type="scientific">Limnoraphis robusta CCNP1315</name>
    <dbReference type="NCBI Taxonomy" id="3110306"/>
    <lineage>
        <taxon>Bacteria</taxon>
        <taxon>Bacillati</taxon>
        <taxon>Cyanobacteriota</taxon>
        <taxon>Cyanophyceae</taxon>
        <taxon>Oscillatoriophycideae</taxon>
        <taxon>Oscillatoriales</taxon>
        <taxon>Sirenicapillariaceae</taxon>
        <taxon>Limnoraphis</taxon>
    </lineage>
</organism>
<dbReference type="RefSeq" id="WP_323219346.1">
    <property type="nucleotide sequence ID" value="NZ_JAYGHT010000082.1"/>
</dbReference>
<evidence type="ECO:0000313" key="2">
    <source>
        <dbReference type="EMBL" id="MEA5520513.1"/>
    </source>
</evidence>
<reference evidence="2 3" key="1">
    <citation type="submission" date="2023-12" db="EMBL/GenBank/DDBJ databases">
        <title>Baltic Sea Cyanobacteria.</title>
        <authorList>
            <person name="Delbaje E."/>
            <person name="Fewer D.P."/>
            <person name="Shishido T.K."/>
        </authorList>
    </citation>
    <scope>NUCLEOTIDE SEQUENCE [LARGE SCALE GENOMIC DNA]</scope>
    <source>
        <strain evidence="2 3">CCNP 1315</strain>
    </source>
</reference>
<sequence>MRFIKGIFGIFAYGTAAFFLLSAIVVLFDSDSDLASNFFVCLICLGITAGSAKLGQWLMKNPSLSGEGNQQVKSEQQTGTKDLQSTLDLQSIFYKLVEKNQGSITVMQLAIAAGISGEDSKAYLEQQAKQFEANFEVSETGTVVYKFPL</sequence>
<keyword evidence="1" id="KW-0472">Membrane</keyword>
<feature type="transmembrane region" description="Helical" evidence="1">
    <location>
        <begin position="34"/>
        <end position="52"/>
    </location>
</feature>
<evidence type="ECO:0000256" key="1">
    <source>
        <dbReference type="SAM" id="Phobius"/>
    </source>
</evidence>
<comment type="caution">
    <text evidence="2">The sequence shown here is derived from an EMBL/GenBank/DDBJ whole genome shotgun (WGS) entry which is preliminary data.</text>
</comment>
<proteinExistence type="predicted"/>
<name>A0ABU5U321_9CYAN</name>
<keyword evidence="1" id="KW-1133">Transmembrane helix</keyword>
<evidence type="ECO:0000313" key="3">
    <source>
        <dbReference type="Proteomes" id="UP001301728"/>
    </source>
</evidence>
<dbReference type="EMBL" id="JAYGHT010000082">
    <property type="protein sequence ID" value="MEA5520513.1"/>
    <property type="molecule type" value="Genomic_DNA"/>
</dbReference>
<protein>
    <submittedName>
        <fullName evidence="2">Uncharacterized protein</fullName>
    </submittedName>
</protein>